<feature type="transmembrane region" description="Helical" evidence="1">
    <location>
        <begin position="38"/>
        <end position="62"/>
    </location>
</feature>
<keyword evidence="3" id="KW-1185">Reference proteome</keyword>
<reference evidence="3" key="1">
    <citation type="journal article" date="2019" name="Int. J. Syst. Evol. Microbiol.">
        <title>The Global Catalogue of Microorganisms (GCM) 10K type strain sequencing project: providing services to taxonomists for standard genome sequencing and annotation.</title>
        <authorList>
            <consortium name="The Broad Institute Genomics Platform"/>
            <consortium name="The Broad Institute Genome Sequencing Center for Infectious Disease"/>
            <person name="Wu L."/>
            <person name="Ma J."/>
        </authorList>
    </citation>
    <scope>NUCLEOTIDE SEQUENCE [LARGE SCALE GENOMIC DNA]</scope>
    <source>
        <strain evidence="3">JCM 4594</strain>
    </source>
</reference>
<organism evidence="2 3">
    <name type="scientific">Streptomyces xanthochromogenes</name>
    <dbReference type="NCBI Taxonomy" id="67384"/>
    <lineage>
        <taxon>Bacteria</taxon>
        <taxon>Bacillati</taxon>
        <taxon>Actinomycetota</taxon>
        <taxon>Actinomycetes</taxon>
        <taxon>Kitasatosporales</taxon>
        <taxon>Streptomycetaceae</taxon>
        <taxon>Streptomyces</taxon>
    </lineage>
</organism>
<evidence type="ECO:0000256" key="1">
    <source>
        <dbReference type="SAM" id="Phobius"/>
    </source>
</evidence>
<sequence length="186" mass="20439">MVLRLRRALLWVPLASVVVLAVWYLAAAAMFDGPNGGVAGPVMAVAGVFLLLAAATALGYLLRPLRIDVDDDAFTVRLPTWLAGRIDWDEVNAVSAVAVRTDRRVRRFLVVDLRSPALPYGSRPRSMYRRLAPVLGRAKGTHGLCFEEQLFDFDAAQVLAVVRPFAPAEVAVEDRTAEPADSHWQF</sequence>
<accession>A0ABQ3A9U5</accession>
<comment type="caution">
    <text evidence="2">The sequence shown here is derived from an EMBL/GenBank/DDBJ whole genome shotgun (WGS) entry which is preliminary data.</text>
</comment>
<proteinExistence type="predicted"/>
<name>A0ABQ3A9U5_9ACTN</name>
<keyword evidence="1" id="KW-1133">Transmembrane helix</keyword>
<evidence type="ECO:0000313" key="3">
    <source>
        <dbReference type="Proteomes" id="UP000600946"/>
    </source>
</evidence>
<dbReference type="Proteomes" id="UP000600946">
    <property type="component" value="Unassembled WGS sequence"/>
</dbReference>
<gene>
    <name evidence="2" type="ORF">GCM10010326_35560</name>
</gene>
<keyword evidence="1" id="KW-0472">Membrane</keyword>
<evidence type="ECO:0000313" key="2">
    <source>
        <dbReference type="EMBL" id="GGY38396.1"/>
    </source>
</evidence>
<protein>
    <recommendedName>
        <fullName evidence="4">PH domain-containing protein</fullName>
    </recommendedName>
</protein>
<evidence type="ECO:0008006" key="4">
    <source>
        <dbReference type="Google" id="ProtNLM"/>
    </source>
</evidence>
<keyword evidence="1" id="KW-0812">Transmembrane</keyword>
<dbReference type="EMBL" id="BMUU01000005">
    <property type="protein sequence ID" value="GGY38396.1"/>
    <property type="molecule type" value="Genomic_DNA"/>
</dbReference>